<feature type="domain" description="Lipoyl-binding" evidence="12">
    <location>
        <begin position="1"/>
        <end position="76"/>
    </location>
</feature>
<proteinExistence type="inferred from homology"/>
<dbReference type="Pfam" id="PF00364">
    <property type="entry name" value="Biotin_lipoyl"/>
    <property type="match status" value="1"/>
</dbReference>
<reference evidence="13 14" key="1">
    <citation type="journal article" date="2005" name="J. Bacteriol.">
        <title>Swine and poultry pathogens: the complete genome sequences of two strains of Mycoplasma hyopneumoniae and a strain of Mycoplasma synoviae.</title>
        <authorList>
            <person name="Vasconcelos A.T."/>
            <person name="Ferreira H.B."/>
            <person name="Bizarro C.V."/>
            <person name="Bonatto S.L."/>
            <person name="Carvalho M.O."/>
            <person name="Pinto P.M."/>
            <person name="Almeida D.F."/>
            <person name="Almeida L.G."/>
            <person name="Almeida R."/>
            <person name="Alves-Filho L."/>
            <person name="Assuncao E.N."/>
            <person name="Azevedo V.A."/>
            <person name="Bogo M.R."/>
            <person name="Brigido M.M."/>
            <person name="Brocchi M."/>
            <person name="Burity H.A."/>
            <person name="Camargo A.A."/>
            <person name="Camargo S.S."/>
            <person name="Carepo M.S."/>
            <person name="Carraro D.M."/>
            <person name="de Mattos Cascardo J.C."/>
            <person name="Castro L.A."/>
            <person name="Cavalcanti G."/>
            <person name="Chemale G."/>
            <person name="Collevatti R.G."/>
            <person name="Cunha C.W."/>
            <person name="Dallagiovanna B."/>
            <person name="Dambros B.P."/>
            <person name="Dellagostin O.A."/>
            <person name="Falcao C."/>
            <person name="Fantinatti-Garboggini F."/>
            <person name="Felipe M.S."/>
            <person name="Fiorentin L."/>
            <person name="Franco G.R."/>
            <person name="Freitas N.S."/>
            <person name="Frias D."/>
            <person name="Grangeiro T.B."/>
            <person name="Grisard E.C."/>
            <person name="Guimaraes C.T."/>
            <person name="Hungria M."/>
            <person name="Jardim S.N."/>
            <person name="Krieger M.A."/>
            <person name="Laurino J.P."/>
            <person name="Lima L.F."/>
            <person name="Lopes M.I."/>
            <person name="Loreto E.L."/>
            <person name="Madeira H.M."/>
            <person name="Manfio G.P."/>
            <person name="Maranhao A.Q."/>
            <person name="Martinkovics C.T."/>
            <person name="Medeiros S.R."/>
            <person name="Moreira M.A."/>
            <person name="Neiva M."/>
            <person name="Ramalho-Neto C.E."/>
            <person name="Nicolas M.F."/>
            <person name="Oliveira S.C."/>
            <person name="Paixao R.F."/>
            <person name="Pedrosa F.O."/>
            <person name="Pena S.D."/>
            <person name="Pereira M."/>
            <person name="Pereira-Ferrari L."/>
            <person name="Piffer I."/>
            <person name="Pinto L.S."/>
            <person name="Potrich D.P."/>
            <person name="Salim A.C."/>
            <person name="Santos F.R."/>
            <person name="Schmitt R."/>
            <person name="Schneider M.P."/>
            <person name="Schrank A."/>
            <person name="Schrank I.S."/>
            <person name="Schuck A.F."/>
            <person name="Seuanez H.N."/>
            <person name="Silva D.W."/>
            <person name="Silva R."/>
            <person name="Silva S.C."/>
            <person name="Soares C.M."/>
            <person name="Souza K.R."/>
            <person name="Souza R.C."/>
            <person name="Staats C.C."/>
            <person name="Steffens M.B."/>
            <person name="Teixeira S.M."/>
            <person name="Urmenyi T.P."/>
            <person name="Vainstein M.H."/>
            <person name="Zuccherato L.W."/>
            <person name="Simpson A.J."/>
            <person name="Zaha A."/>
        </authorList>
    </citation>
    <scope>NUCLEOTIDE SEQUENCE [LARGE SCALE GENOMIC DNA]</scope>
    <source>
        <strain evidence="13 14">7448</strain>
    </source>
</reference>
<evidence type="ECO:0000256" key="9">
    <source>
        <dbReference type="ARBA" id="ARBA00023284"/>
    </source>
</evidence>
<evidence type="ECO:0000256" key="6">
    <source>
        <dbReference type="ARBA" id="ARBA00023002"/>
    </source>
</evidence>
<dbReference type="GO" id="GO:0050660">
    <property type="term" value="F:flavin adenine dinucleotide binding"/>
    <property type="evidence" value="ECO:0007669"/>
    <property type="project" value="InterPro"/>
</dbReference>
<accession>Q4A7L6</accession>
<dbReference type="PROSITE" id="PS50968">
    <property type="entry name" value="BIOTINYL_LIPOYL"/>
    <property type="match status" value="1"/>
</dbReference>
<dbReference type="SUPFAM" id="SSF51905">
    <property type="entry name" value="FAD/NAD(P)-binding domain"/>
    <property type="match status" value="1"/>
</dbReference>
<keyword evidence="9 10" id="KW-0676">Redox-active center</keyword>
<dbReference type="InterPro" id="IPR011053">
    <property type="entry name" value="Single_hybrid_motif"/>
</dbReference>
<dbReference type="InterPro" id="IPR004099">
    <property type="entry name" value="Pyr_nucl-diS_OxRdtase_dimer"/>
</dbReference>
<evidence type="ECO:0000313" key="13">
    <source>
        <dbReference type="EMBL" id="AAZ53873.1"/>
    </source>
</evidence>
<keyword evidence="8" id="KW-1015">Disulfide bond</keyword>
<dbReference type="EC" id="1.8.1.4" evidence="10"/>
<dbReference type="Proteomes" id="UP000000553">
    <property type="component" value="Chromosome"/>
</dbReference>
<feature type="region of interest" description="Disordered" evidence="11">
    <location>
        <begin position="79"/>
        <end position="99"/>
    </location>
</feature>
<dbReference type="InterPro" id="IPR012999">
    <property type="entry name" value="Pyr_OxRdtase_I_AS"/>
</dbReference>
<dbReference type="GO" id="GO:0006103">
    <property type="term" value="P:2-oxoglutarate metabolic process"/>
    <property type="evidence" value="ECO:0007669"/>
    <property type="project" value="TreeGrafter"/>
</dbReference>
<dbReference type="PANTHER" id="PTHR22912:SF151">
    <property type="entry name" value="DIHYDROLIPOYL DEHYDROGENASE, MITOCHONDRIAL"/>
    <property type="match status" value="1"/>
</dbReference>
<comment type="cofactor">
    <cofactor evidence="10">
        <name>FAD</name>
        <dbReference type="ChEBI" id="CHEBI:57692"/>
    </cofactor>
    <text evidence="10">Binds 1 FAD per subunit.</text>
</comment>
<dbReference type="Gene3D" id="2.40.50.100">
    <property type="match status" value="1"/>
</dbReference>
<evidence type="ECO:0000256" key="7">
    <source>
        <dbReference type="ARBA" id="ARBA00023027"/>
    </source>
</evidence>
<dbReference type="AlphaFoldDB" id="Q4A7L6"/>
<sequence length="626" mass="67065">MYKFKFADIGEGLHEGVVAQIYKKEGETVNEGDSLFSVETDKITADIPSPKTGKIVKVLMAEGDTIHVGQEIYHIDDGSGAETEVEEAKPETEEKPAGGASVVGEVKVSDALLSFDFGPKKAKTASSEKILAASDSKKVEDKIEKPTNSGKIYQGQIEKEFDVIVVGSGPGGYLAAAEAGNAGLSTLIVEKEFWGGVCLNVGCIPTKAMLKTAEVFDYLEQFSDFGLSGNSDLKISWEKMHQRKTEVVNKLVGGVKAIVRSAKATSIFGKAEFVGAREISVDGKVYRGKNVILATGSVDKNVILATGSVDRKLNLPGFDRGYKSGKIITSKEAINLEQKIDSIVIIGGGVIGVEFAQIFSAAGIKVTILQNLPRLLANLDSEISQIITKNLVDKGVKVITNTNILRFEDDQIIYEFEGKTELITGEKILVSIGRQANSQGLAEVGIELDSRGSVIVDDQCRTNVDGVYAIGDLSAKAMLAHVAYRHAVVSVAAILGKTEKYQEKTVPACVYTHPEIAVVGLTEEQARQAGHDFVIGKASFSHIGKAIASGNAYGFAKLIIDKKYGEIIGAHIIGPVATDLISEIVIAMDSEVTVYELAAAIHPHPTYSEIIWEAARSAVTKLKKMK</sequence>
<keyword evidence="6 10" id="KW-0560">Oxidoreductase</keyword>
<evidence type="ECO:0000313" key="14">
    <source>
        <dbReference type="Proteomes" id="UP000000553"/>
    </source>
</evidence>
<organism evidence="13 14">
    <name type="scientific">Mesomycoplasma hyopneumoniae (strain 7448)</name>
    <name type="common">Mycoplasma hyopneumoniae</name>
    <dbReference type="NCBI Taxonomy" id="262722"/>
    <lineage>
        <taxon>Bacteria</taxon>
        <taxon>Bacillati</taxon>
        <taxon>Mycoplasmatota</taxon>
        <taxon>Mycoplasmoidales</taxon>
        <taxon>Metamycoplasmataceae</taxon>
        <taxon>Mesomycoplasma</taxon>
    </lineage>
</organism>
<evidence type="ECO:0000256" key="3">
    <source>
        <dbReference type="ARBA" id="ARBA00022630"/>
    </source>
</evidence>
<dbReference type="SUPFAM" id="SSF55424">
    <property type="entry name" value="FAD/NAD-linked reductases, dimerisation (C-terminal) domain"/>
    <property type="match status" value="1"/>
</dbReference>
<dbReference type="Pfam" id="PF02852">
    <property type="entry name" value="Pyr_redox_dim"/>
    <property type="match status" value="1"/>
</dbReference>
<evidence type="ECO:0000256" key="11">
    <source>
        <dbReference type="SAM" id="MobiDB-lite"/>
    </source>
</evidence>
<evidence type="ECO:0000259" key="12">
    <source>
        <dbReference type="PROSITE" id="PS50968"/>
    </source>
</evidence>
<dbReference type="KEGG" id="mhp:MHP7448_0507"/>
<evidence type="ECO:0000256" key="8">
    <source>
        <dbReference type="ARBA" id="ARBA00023157"/>
    </source>
</evidence>
<evidence type="ECO:0000256" key="5">
    <source>
        <dbReference type="ARBA" id="ARBA00022827"/>
    </source>
</evidence>
<dbReference type="PANTHER" id="PTHR22912">
    <property type="entry name" value="DISULFIDE OXIDOREDUCTASE"/>
    <property type="match status" value="1"/>
</dbReference>
<dbReference type="SUPFAM" id="SSF51230">
    <property type="entry name" value="Single hybrid motif"/>
    <property type="match status" value="1"/>
</dbReference>
<dbReference type="Pfam" id="PF07992">
    <property type="entry name" value="Pyr_redox_2"/>
    <property type="match status" value="2"/>
</dbReference>
<dbReference type="RefSeq" id="WP_011290312.1">
    <property type="nucleotide sequence ID" value="NC_007332.1"/>
</dbReference>
<evidence type="ECO:0000256" key="4">
    <source>
        <dbReference type="ARBA" id="ARBA00022823"/>
    </source>
</evidence>
<dbReference type="Gene3D" id="3.50.50.60">
    <property type="entry name" value="FAD/NAD(P)-binding domain"/>
    <property type="match status" value="2"/>
</dbReference>
<dbReference type="InterPro" id="IPR000089">
    <property type="entry name" value="Biotin_lipoyl"/>
</dbReference>
<keyword evidence="3 10" id="KW-0285">Flavoprotein</keyword>
<dbReference type="CDD" id="cd06849">
    <property type="entry name" value="lipoyl_domain"/>
    <property type="match status" value="1"/>
</dbReference>
<gene>
    <name evidence="13" type="primary">pdhD</name>
    <name evidence="13" type="ordered locus">MHP7448_0507</name>
</gene>
<dbReference type="Gene3D" id="3.30.390.30">
    <property type="match status" value="1"/>
</dbReference>
<dbReference type="PROSITE" id="PS00189">
    <property type="entry name" value="LIPOYL"/>
    <property type="match status" value="1"/>
</dbReference>
<dbReference type="InterPro" id="IPR036188">
    <property type="entry name" value="FAD/NAD-bd_sf"/>
</dbReference>
<keyword evidence="5 10" id="KW-0274">FAD</keyword>
<comment type="miscellaneous">
    <text evidence="10">The active site is a redox-active disulfide bond.</text>
</comment>
<dbReference type="PRINTS" id="PR00368">
    <property type="entry name" value="FADPNR"/>
</dbReference>
<comment type="catalytic activity">
    <reaction evidence="10">
        <text>N(6)-[(R)-dihydrolipoyl]-L-lysyl-[protein] + NAD(+) = N(6)-[(R)-lipoyl]-L-lysyl-[protein] + NADH + H(+)</text>
        <dbReference type="Rhea" id="RHEA:15045"/>
        <dbReference type="Rhea" id="RHEA-COMP:10474"/>
        <dbReference type="Rhea" id="RHEA-COMP:10475"/>
        <dbReference type="ChEBI" id="CHEBI:15378"/>
        <dbReference type="ChEBI" id="CHEBI:57540"/>
        <dbReference type="ChEBI" id="CHEBI:57945"/>
        <dbReference type="ChEBI" id="CHEBI:83099"/>
        <dbReference type="ChEBI" id="CHEBI:83100"/>
        <dbReference type="EC" id="1.8.1.4"/>
    </reaction>
</comment>
<dbReference type="InterPro" id="IPR023753">
    <property type="entry name" value="FAD/NAD-binding_dom"/>
</dbReference>
<name>Q4A7L6_MESH7</name>
<evidence type="ECO:0000256" key="10">
    <source>
        <dbReference type="RuleBase" id="RU003692"/>
    </source>
</evidence>
<feature type="compositionally biased region" description="Basic and acidic residues" evidence="11">
    <location>
        <begin position="86"/>
        <end position="96"/>
    </location>
</feature>
<dbReference type="InterPro" id="IPR006258">
    <property type="entry name" value="Lipoamide_DH"/>
</dbReference>
<dbReference type="GO" id="GO:0004148">
    <property type="term" value="F:dihydrolipoyl dehydrogenase (NADH) activity"/>
    <property type="evidence" value="ECO:0007669"/>
    <property type="project" value="UniProtKB-EC"/>
</dbReference>
<dbReference type="InterPro" id="IPR016156">
    <property type="entry name" value="FAD/NAD-linked_Rdtase_dimer_sf"/>
</dbReference>
<dbReference type="PROSITE" id="PS00076">
    <property type="entry name" value="PYRIDINE_REDOX_1"/>
    <property type="match status" value="1"/>
</dbReference>
<dbReference type="HOGENOM" id="CLU_016755_0_2_14"/>
<evidence type="ECO:0000256" key="1">
    <source>
        <dbReference type="ARBA" id="ARBA00007532"/>
    </source>
</evidence>
<dbReference type="EMBL" id="AE017244">
    <property type="protein sequence ID" value="AAZ53873.1"/>
    <property type="molecule type" value="Genomic_DNA"/>
</dbReference>
<dbReference type="PRINTS" id="PR00411">
    <property type="entry name" value="PNDRDTASEI"/>
</dbReference>
<dbReference type="InterPro" id="IPR050151">
    <property type="entry name" value="Class-I_Pyr_Nuc-Dis_Oxidored"/>
</dbReference>
<comment type="similarity">
    <text evidence="1 10">Belongs to the class-I pyridine nucleotide-disulfide oxidoreductase family.</text>
</comment>
<evidence type="ECO:0000256" key="2">
    <source>
        <dbReference type="ARBA" id="ARBA00016961"/>
    </source>
</evidence>
<dbReference type="NCBIfam" id="TIGR01350">
    <property type="entry name" value="lipoamide_DH"/>
    <property type="match status" value="1"/>
</dbReference>
<dbReference type="GO" id="GO:0005737">
    <property type="term" value="C:cytoplasm"/>
    <property type="evidence" value="ECO:0007669"/>
    <property type="project" value="UniProtKB-ARBA"/>
</dbReference>
<dbReference type="InterPro" id="IPR003016">
    <property type="entry name" value="2-oxoA_DH_lipoyl-BS"/>
</dbReference>
<keyword evidence="4" id="KW-0450">Lipoyl</keyword>
<dbReference type="FunFam" id="3.30.390.30:FF:000001">
    <property type="entry name" value="Dihydrolipoyl dehydrogenase"/>
    <property type="match status" value="1"/>
</dbReference>
<protein>
    <recommendedName>
        <fullName evidence="2 10">Dihydrolipoyl dehydrogenase</fullName>
        <ecNumber evidence="10">1.8.1.4</ecNumber>
    </recommendedName>
</protein>
<keyword evidence="7 10" id="KW-0520">NAD</keyword>